<dbReference type="GeneID" id="93590677"/>
<sequence length="86" mass="9989">MQPCSKTQKERINQSLVSSTLPYAARRTTRLTYLEGGKASGLLARLTFELINRRTCHRFHAVHTLYRGINSILLQIPIRYRARRFA</sequence>
<accession>A0A436ZNJ5</accession>
<gene>
    <name evidence="1" type="ORF">DFL_008366</name>
</gene>
<dbReference type="RefSeq" id="XP_067486013.1">
    <property type="nucleotide sequence ID" value="XM_067638088.1"/>
</dbReference>
<dbReference type="EMBL" id="SAEB01000012">
    <property type="protein sequence ID" value="RVD80469.1"/>
    <property type="molecule type" value="Genomic_DNA"/>
</dbReference>
<comment type="caution">
    <text evidence="1">The sequence shown here is derived from an EMBL/GenBank/DDBJ whole genome shotgun (WGS) entry which is preliminary data.</text>
</comment>
<keyword evidence="2" id="KW-1185">Reference proteome</keyword>
<name>A0A436ZNJ5_ARTFL</name>
<dbReference type="VEuPathDB" id="FungiDB:DFL_008366"/>
<dbReference type="AlphaFoldDB" id="A0A436ZNJ5"/>
<dbReference type="Proteomes" id="UP000283090">
    <property type="component" value="Unassembled WGS sequence"/>
</dbReference>
<reference evidence="1 2" key="1">
    <citation type="submission" date="2019-01" db="EMBL/GenBank/DDBJ databases">
        <title>Intercellular communication is required for trap formation in the nematode-trapping fungus Duddingtonia flagrans.</title>
        <authorList>
            <person name="Youssar L."/>
            <person name="Wernet V."/>
            <person name="Hensel N."/>
            <person name="Hildebrandt H.-G."/>
            <person name="Fischer R."/>
        </authorList>
    </citation>
    <scope>NUCLEOTIDE SEQUENCE [LARGE SCALE GENOMIC DNA]</scope>
    <source>
        <strain evidence="1 2">CBS H-5679</strain>
    </source>
</reference>
<proteinExistence type="predicted"/>
<evidence type="ECO:0000313" key="2">
    <source>
        <dbReference type="Proteomes" id="UP000283090"/>
    </source>
</evidence>
<evidence type="ECO:0000313" key="1">
    <source>
        <dbReference type="EMBL" id="RVD80469.1"/>
    </source>
</evidence>
<organism evidence="1 2">
    <name type="scientific">Arthrobotrys flagrans</name>
    <name type="common">Nematode-trapping fungus</name>
    <name type="synonym">Trichothecium flagrans</name>
    <dbReference type="NCBI Taxonomy" id="97331"/>
    <lineage>
        <taxon>Eukaryota</taxon>
        <taxon>Fungi</taxon>
        <taxon>Dikarya</taxon>
        <taxon>Ascomycota</taxon>
        <taxon>Pezizomycotina</taxon>
        <taxon>Orbiliomycetes</taxon>
        <taxon>Orbiliales</taxon>
        <taxon>Orbiliaceae</taxon>
        <taxon>Arthrobotrys</taxon>
    </lineage>
</organism>
<protein>
    <submittedName>
        <fullName evidence="1">Uncharacterized protein</fullName>
    </submittedName>
</protein>